<accession>U6F811</accession>
<dbReference type="RefSeq" id="WP_003627275.1">
    <property type="nucleotide sequence ID" value="NZ_HG531045.1"/>
</dbReference>
<dbReference type="HOGENOM" id="CLU_3217827_0_0_9"/>
<dbReference type="Proteomes" id="UP000017247">
    <property type="component" value="Unassembled WGS sequence"/>
</dbReference>
<gene>
    <name evidence="2" type="ORF">LHCIRMBIA104_01227</name>
</gene>
<dbReference type="EMBL" id="CBUL010000079">
    <property type="protein sequence ID" value="CDI60348.1"/>
    <property type="molecule type" value="Genomic_DNA"/>
</dbReference>
<protein>
    <submittedName>
        <fullName evidence="2">Uncharacterized protein</fullName>
    </submittedName>
</protein>
<keyword evidence="1" id="KW-0472">Membrane</keyword>
<proteinExistence type="predicted"/>
<feature type="transmembrane region" description="Helical" evidence="1">
    <location>
        <begin position="21"/>
        <end position="41"/>
    </location>
</feature>
<evidence type="ECO:0000313" key="2">
    <source>
        <dbReference type="EMBL" id="CDI60348.1"/>
    </source>
</evidence>
<dbReference type="GeneID" id="99756024"/>
<evidence type="ECO:0000256" key="1">
    <source>
        <dbReference type="SAM" id="Phobius"/>
    </source>
</evidence>
<organism evidence="2 3">
    <name type="scientific">Lactobacillus helveticus CIRM-BIA 104</name>
    <dbReference type="NCBI Taxonomy" id="1226333"/>
    <lineage>
        <taxon>Bacteria</taxon>
        <taxon>Bacillati</taxon>
        <taxon>Bacillota</taxon>
        <taxon>Bacilli</taxon>
        <taxon>Lactobacillales</taxon>
        <taxon>Lactobacillaceae</taxon>
        <taxon>Lactobacillus</taxon>
    </lineage>
</organism>
<sequence>MNKINIKIIYLQTKGMAIMTTIIGISFLALELLGVFILSAVSPN</sequence>
<name>U6F811_LACHE</name>
<keyword evidence="1" id="KW-1133">Transmembrane helix</keyword>
<evidence type="ECO:0000313" key="3">
    <source>
        <dbReference type="Proteomes" id="UP000017247"/>
    </source>
</evidence>
<reference evidence="2" key="1">
    <citation type="submission" date="2013-09" db="EMBL/GenBank/DDBJ databases">
        <title>Draft Genome Sequence of five Lactobacillus helveticus strains CIRM-BIA 101T, 103, 104, 951 and 953 isolated from milk product.</title>
        <authorList>
            <person name="Valence F."/>
            <person name="Chuat V."/>
            <person name="Ma L."/>
            <person name="Creno S."/>
            <person name="Falentin H."/>
            <person name="Lortal S."/>
            <person name="Bizet C."/>
            <person name="Clermont D."/>
            <person name="Loux V."/>
            <person name="Bouchier C."/>
            <person name="Cousin S."/>
        </authorList>
    </citation>
    <scope>NUCLEOTIDE SEQUENCE [LARGE SCALE GENOMIC DNA]</scope>
    <source>
        <strain evidence="2">CIRM-BIA 104</strain>
    </source>
</reference>
<dbReference type="AlphaFoldDB" id="U6F811"/>
<comment type="caution">
    <text evidence="2">The sequence shown here is derived from an EMBL/GenBank/DDBJ whole genome shotgun (WGS) entry which is preliminary data.</text>
</comment>
<keyword evidence="1" id="KW-0812">Transmembrane</keyword>